<dbReference type="Pfam" id="PF01509">
    <property type="entry name" value="TruB_N"/>
    <property type="match status" value="1"/>
</dbReference>
<dbReference type="Pfam" id="PF01472">
    <property type="entry name" value="PUA"/>
    <property type="match status" value="1"/>
</dbReference>
<feature type="compositionally biased region" description="Basic and acidic residues" evidence="3">
    <location>
        <begin position="437"/>
        <end position="457"/>
    </location>
</feature>
<accession>A0A2Z6MYT9</accession>
<dbReference type="SMART" id="SM00359">
    <property type="entry name" value="PUA"/>
    <property type="match status" value="1"/>
</dbReference>
<feature type="compositionally biased region" description="Basic and acidic residues" evidence="3">
    <location>
        <begin position="21"/>
        <end position="40"/>
    </location>
</feature>
<dbReference type="Gene3D" id="2.30.130.10">
    <property type="entry name" value="PUA domain"/>
    <property type="match status" value="1"/>
</dbReference>
<evidence type="ECO:0000256" key="2">
    <source>
        <dbReference type="ARBA" id="ARBA00023235"/>
    </source>
</evidence>
<evidence type="ECO:0000259" key="5">
    <source>
        <dbReference type="SMART" id="SM01136"/>
    </source>
</evidence>
<reference evidence="7" key="1">
    <citation type="journal article" date="2017" name="Front. Plant Sci.">
        <title>Climate Clever Clovers: New Paradigm to Reduce the Environmental Footprint of Ruminants by Breeding Low Methanogenic Forages Utilizing Haplotype Variation.</title>
        <authorList>
            <person name="Kaur P."/>
            <person name="Appels R."/>
            <person name="Bayer P.E."/>
            <person name="Keeble-Gagnere G."/>
            <person name="Wang J."/>
            <person name="Hirakawa H."/>
            <person name="Shirasawa K."/>
            <person name="Vercoe P."/>
            <person name="Stefanova K."/>
            <person name="Durmic Z."/>
            <person name="Nichols P."/>
            <person name="Revell C."/>
            <person name="Isobe S.N."/>
            <person name="Edwards D."/>
            <person name="Erskine W."/>
        </authorList>
    </citation>
    <scope>NUCLEOTIDE SEQUENCE [LARGE SCALE GENOMIC DNA]</scope>
    <source>
        <strain evidence="7">cv. Daliak</strain>
    </source>
</reference>
<sequence>MSQSMALSPSLSEGKKKKKHTKEEQQQTEEQQNKQDFMIKPEKISPTIDTSNWPILLKNYDRLNVRTGHYTPLPAGHSPLKRPLADYLKYGVMNLDKPANPSSHEVVAWIKRILRVEKTGHSGTLDPKVTGNLIVCIDRATRLVKSQQGAGKEYVCIARLHSAVPDVSKVARALETLTGAVFQRPPLISAVKRQLRIRTIYESKMLEYDAERHLVVFWISCEAGTYVRTMCVHLGLILGVGGHMQELRRVRSGIMGEKDNMVSMHDVMDAQWVYDNYRDESYLRRVVMPLEVLLTSYKRLVVKDSAVNAICYGAKLMIPGLLRFENDIEAGEEVVLMTTKGEAIALGIAEMTTAVMATCDHGVVAKIKRVVMDRDTYPRKWGLGPRASMKKKLIAQGKLDKHGKPNESTPQEWMRNVVLPTGGDSVIAGMAAATEDVKKEVADEDGEKVKKDGDGEGRKRKKHESVDSPAPAKKSKVDDEEKVKTKKVDEVAVEVEGEKTDKKKKKKKKDKENGDVASSDEDKSEKKKKKQKDEVGSPEVEKSEKKKKKQKEKSEDGSPEVDKSEKKKKKKDKEAKDNAAEISNGKDESNAEKSEKKHKKKKNKDAQEE</sequence>
<dbReference type="SMART" id="SM01136">
    <property type="entry name" value="DKCLD"/>
    <property type="match status" value="1"/>
</dbReference>
<dbReference type="InterPro" id="IPR036974">
    <property type="entry name" value="PUA_sf"/>
</dbReference>
<feature type="region of interest" description="Disordered" evidence="3">
    <location>
        <begin position="437"/>
        <end position="609"/>
    </location>
</feature>
<dbReference type="SUPFAM" id="SSF88697">
    <property type="entry name" value="PUA domain-like"/>
    <property type="match status" value="1"/>
</dbReference>
<dbReference type="Gene3D" id="3.30.2350.10">
    <property type="entry name" value="Pseudouridine synthase"/>
    <property type="match status" value="1"/>
</dbReference>
<dbReference type="SUPFAM" id="SSF55120">
    <property type="entry name" value="Pseudouridine synthase"/>
    <property type="match status" value="1"/>
</dbReference>
<gene>
    <name evidence="6" type="ORF">TSUD_102740</name>
</gene>
<dbReference type="GO" id="GO:0003723">
    <property type="term" value="F:RNA binding"/>
    <property type="evidence" value="ECO:0007669"/>
    <property type="project" value="InterPro"/>
</dbReference>
<dbReference type="GO" id="GO:0031429">
    <property type="term" value="C:box H/ACA snoRNP complex"/>
    <property type="evidence" value="ECO:0007669"/>
    <property type="project" value="TreeGrafter"/>
</dbReference>
<dbReference type="NCBIfam" id="NF003280">
    <property type="entry name" value="PRK04270.1"/>
    <property type="match status" value="1"/>
</dbReference>
<dbReference type="PROSITE" id="PS50890">
    <property type="entry name" value="PUA"/>
    <property type="match status" value="1"/>
</dbReference>
<evidence type="ECO:0000256" key="3">
    <source>
        <dbReference type="SAM" id="MobiDB-lite"/>
    </source>
</evidence>
<dbReference type="InterPro" id="IPR002478">
    <property type="entry name" value="PUA"/>
</dbReference>
<evidence type="ECO:0000313" key="7">
    <source>
        <dbReference type="Proteomes" id="UP000242715"/>
    </source>
</evidence>
<dbReference type="CDD" id="cd21148">
    <property type="entry name" value="PUA_Cbf5"/>
    <property type="match status" value="1"/>
</dbReference>
<feature type="region of interest" description="Disordered" evidence="3">
    <location>
        <begin position="1"/>
        <end position="40"/>
    </location>
</feature>
<feature type="compositionally biased region" description="Basic and acidic residues" evidence="3">
    <location>
        <begin position="510"/>
        <end position="544"/>
    </location>
</feature>
<keyword evidence="2" id="KW-0413">Isomerase</keyword>
<dbReference type="InterPro" id="IPR020103">
    <property type="entry name" value="PsdUridine_synth_cat_dom_sf"/>
</dbReference>
<dbReference type="InterPro" id="IPR004802">
    <property type="entry name" value="tRNA_PsdUridine_synth_B_fam"/>
</dbReference>
<dbReference type="Pfam" id="PF08068">
    <property type="entry name" value="DKCLD"/>
    <property type="match status" value="1"/>
</dbReference>
<name>A0A2Z6MYT9_TRISU</name>
<dbReference type="InterPro" id="IPR015947">
    <property type="entry name" value="PUA-like_sf"/>
</dbReference>
<dbReference type="EMBL" id="DF973687">
    <property type="protein sequence ID" value="GAU37758.1"/>
    <property type="molecule type" value="Genomic_DNA"/>
</dbReference>
<dbReference type="GO" id="GO:0031118">
    <property type="term" value="P:rRNA pseudouridine synthesis"/>
    <property type="evidence" value="ECO:0007669"/>
    <property type="project" value="TreeGrafter"/>
</dbReference>
<dbReference type="Proteomes" id="UP000242715">
    <property type="component" value="Unassembled WGS sequence"/>
</dbReference>
<dbReference type="PANTHER" id="PTHR23127">
    <property type="entry name" value="CENTROMERE/MICROTUBULE BINDING PROTEIN CBF5"/>
    <property type="match status" value="1"/>
</dbReference>
<dbReference type="PANTHER" id="PTHR23127:SF0">
    <property type="entry name" value="H_ACA RIBONUCLEOPROTEIN COMPLEX SUBUNIT DKC1"/>
    <property type="match status" value="1"/>
</dbReference>
<dbReference type="GO" id="GO:0031120">
    <property type="term" value="P:snRNA pseudouridine synthesis"/>
    <property type="evidence" value="ECO:0007669"/>
    <property type="project" value="TreeGrafter"/>
</dbReference>
<keyword evidence="7" id="KW-1185">Reference proteome</keyword>
<dbReference type="FunFam" id="3.30.2350.10:FF:000001">
    <property type="entry name" value="H/ACA ribonucleoprotein complex subunit CBF5"/>
    <property type="match status" value="1"/>
</dbReference>
<dbReference type="InterPro" id="IPR002501">
    <property type="entry name" value="PsdUridine_synth_N"/>
</dbReference>
<proteinExistence type="inferred from homology"/>
<dbReference type="GO" id="GO:1990481">
    <property type="term" value="P:mRNA pseudouridine synthesis"/>
    <property type="evidence" value="ECO:0007669"/>
    <property type="project" value="TreeGrafter"/>
</dbReference>
<dbReference type="OrthoDB" id="10250002at2759"/>
<dbReference type="InterPro" id="IPR032819">
    <property type="entry name" value="TruB_C"/>
</dbReference>
<evidence type="ECO:0000313" key="6">
    <source>
        <dbReference type="EMBL" id="GAU37758.1"/>
    </source>
</evidence>
<comment type="similarity">
    <text evidence="1">Belongs to the pseudouridine synthase TruB family.</text>
</comment>
<dbReference type="AlphaFoldDB" id="A0A2Z6MYT9"/>
<dbReference type="Pfam" id="PF16198">
    <property type="entry name" value="TruB_C_2"/>
    <property type="match status" value="1"/>
</dbReference>
<feature type="compositionally biased region" description="Basic and acidic residues" evidence="3">
    <location>
        <begin position="572"/>
        <end position="595"/>
    </location>
</feature>
<dbReference type="NCBIfam" id="TIGR00425">
    <property type="entry name" value="CBF5"/>
    <property type="match status" value="1"/>
</dbReference>
<dbReference type="NCBIfam" id="TIGR00451">
    <property type="entry name" value="unchar_dom_2"/>
    <property type="match status" value="1"/>
</dbReference>
<feature type="compositionally biased region" description="Polar residues" evidence="3">
    <location>
        <begin position="1"/>
        <end position="11"/>
    </location>
</feature>
<dbReference type="GO" id="GO:0009982">
    <property type="term" value="F:pseudouridine synthase activity"/>
    <property type="evidence" value="ECO:0007669"/>
    <property type="project" value="InterPro"/>
</dbReference>
<dbReference type="GO" id="GO:0000495">
    <property type="term" value="P:box H/ACA sno(s)RNA 3'-end processing"/>
    <property type="evidence" value="ECO:0007669"/>
    <property type="project" value="TreeGrafter"/>
</dbReference>
<dbReference type="CDD" id="cd02572">
    <property type="entry name" value="PseudoU_synth_hDyskerin"/>
    <property type="match status" value="1"/>
</dbReference>
<feature type="domain" description="Dyskerin-like" evidence="5">
    <location>
        <begin position="49"/>
        <end position="107"/>
    </location>
</feature>
<feature type="compositionally biased region" description="Basic and acidic residues" evidence="3">
    <location>
        <begin position="475"/>
        <end position="501"/>
    </location>
</feature>
<organism evidence="6 7">
    <name type="scientific">Trifolium subterraneum</name>
    <name type="common">Subterranean clover</name>
    <dbReference type="NCBI Taxonomy" id="3900"/>
    <lineage>
        <taxon>Eukaryota</taxon>
        <taxon>Viridiplantae</taxon>
        <taxon>Streptophyta</taxon>
        <taxon>Embryophyta</taxon>
        <taxon>Tracheophyta</taxon>
        <taxon>Spermatophyta</taxon>
        <taxon>Magnoliopsida</taxon>
        <taxon>eudicotyledons</taxon>
        <taxon>Gunneridae</taxon>
        <taxon>Pentapetalae</taxon>
        <taxon>rosids</taxon>
        <taxon>fabids</taxon>
        <taxon>Fabales</taxon>
        <taxon>Fabaceae</taxon>
        <taxon>Papilionoideae</taxon>
        <taxon>50 kb inversion clade</taxon>
        <taxon>NPAAA clade</taxon>
        <taxon>Hologalegina</taxon>
        <taxon>IRL clade</taxon>
        <taxon>Trifolieae</taxon>
        <taxon>Trifolium</taxon>
    </lineage>
</organism>
<feature type="domain" description="PUA" evidence="4">
    <location>
        <begin position="298"/>
        <end position="372"/>
    </location>
</feature>
<evidence type="ECO:0000259" key="4">
    <source>
        <dbReference type="SMART" id="SM00359"/>
    </source>
</evidence>
<dbReference type="InterPro" id="IPR004521">
    <property type="entry name" value="Uncharacterised_CHP00451"/>
</dbReference>
<feature type="compositionally biased region" description="Basic and acidic residues" evidence="3">
    <location>
        <begin position="552"/>
        <end position="565"/>
    </location>
</feature>
<evidence type="ECO:0000256" key="1">
    <source>
        <dbReference type="ARBA" id="ARBA00008999"/>
    </source>
</evidence>
<dbReference type="InterPro" id="IPR012960">
    <property type="entry name" value="Dyskerin-like"/>
</dbReference>
<protein>
    <submittedName>
        <fullName evidence="6">Uncharacterized protein</fullName>
    </submittedName>
</protein>